<evidence type="ECO:0000313" key="9">
    <source>
        <dbReference type="EMBL" id="MDQ0148602.1"/>
    </source>
</evidence>
<feature type="domain" description="PTS EIIA type-4" evidence="8">
    <location>
        <begin position="1"/>
        <end position="123"/>
    </location>
</feature>
<dbReference type="Gene3D" id="3.40.50.510">
    <property type="entry name" value="Phosphotransferase system, mannose-type IIA component"/>
    <property type="match status" value="1"/>
</dbReference>
<keyword evidence="10" id="KW-1185">Reference proteome</keyword>
<evidence type="ECO:0000256" key="5">
    <source>
        <dbReference type="ARBA" id="ARBA00022679"/>
    </source>
</evidence>
<dbReference type="CDD" id="cd00006">
    <property type="entry name" value="PTS_IIA_man"/>
    <property type="match status" value="1"/>
</dbReference>
<reference evidence="9 10" key="1">
    <citation type="submission" date="2023-07" db="EMBL/GenBank/DDBJ databases">
        <title>Genomic Encyclopedia of Type Strains, Phase IV (KMG-IV): sequencing the most valuable type-strain genomes for metagenomic binning, comparative biology and taxonomic classification.</title>
        <authorList>
            <person name="Goeker M."/>
        </authorList>
    </citation>
    <scope>NUCLEOTIDE SEQUENCE [LARGE SCALE GENOMIC DNA]</scope>
    <source>
        <strain evidence="9 10">DSM 20694</strain>
    </source>
</reference>
<organism evidence="9 10">
    <name type="scientific">Eubacterium multiforme</name>
    <dbReference type="NCBI Taxonomy" id="83339"/>
    <lineage>
        <taxon>Bacteria</taxon>
        <taxon>Bacillati</taxon>
        <taxon>Bacillota</taxon>
        <taxon>Clostridia</taxon>
        <taxon>Eubacteriales</taxon>
        <taxon>Eubacteriaceae</taxon>
        <taxon>Eubacterium</taxon>
    </lineage>
</organism>
<keyword evidence="4" id="KW-0762">Sugar transport</keyword>
<gene>
    <name evidence="9" type="ORF">J2S18_000519</name>
</gene>
<keyword evidence="3" id="KW-0963">Cytoplasm</keyword>
<accession>A0ABT9UPM8</accession>
<evidence type="ECO:0000256" key="3">
    <source>
        <dbReference type="ARBA" id="ARBA00022490"/>
    </source>
</evidence>
<keyword evidence="6" id="KW-0598">Phosphotransferase system</keyword>
<keyword evidence="5" id="KW-0808">Transferase</keyword>
<dbReference type="PANTHER" id="PTHR33799">
    <property type="entry name" value="PTS PERMEASE-RELATED-RELATED"/>
    <property type="match status" value="1"/>
</dbReference>
<dbReference type="Proteomes" id="UP001228504">
    <property type="component" value="Unassembled WGS sequence"/>
</dbReference>
<dbReference type="PANTHER" id="PTHR33799:SF1">
    <property type="entry name" value="PTS SYSTEM MANNOSE-SPECIFIC EIIAB COMPONENT-RELATED"/>
    <property type="match status" value="1"/>
</dbReference>
<dbReference type="EMBL" id="JAUSUF010000001">
    <property type="protein sequence ID" value="MDQ0148602.1"/>
    <property type="molecule type" value="Genomic_DNA"/>
</dbReference>
<dbReference type="PROSITE" id="PS51096">
    <property type="entry name" value="PTS_EIIA_TYPE_4"/>
    <property type="match status" value="1"/>
</dbReference>
<dbReference type="InterPro" id="IPR033887">
    <property type="entry name" value="PTS_IIA_man"/>
</dbReference>
<evidence type="ECO:0000259" key="8">
    <source>
        <dbReference type="PROSITE" id="PS51096"/>
    </source>
</evidence>
<evidence type="ECO:0000256" key="1">
    <source>
        <dbReference type="ARBA" id="ARBA00004496"/>
    </source>
</evidence>
<evidence type="ECO:0000256" key="6">
    <source>
        <dbReference type="ARBA" id="ARBA00022683"/>
    </source>
</evidence>
<dbReference type="RefSeq" id="WP_307482851.1">
    <property type="nucleotide sequence ID" value="NZ_JAUSUF010000001.1"/>
</dbReference>
<comment type="subcellular location">
    <subcellularLocation>
        <location evidence="1">Cytoplasm</location>
    </subcellularLocation>
</comment>
<keyword evidence="2" id="KW-0813">Transport</keyword>
<evidence type="ECO:0000256" key="7">
    <source>
        <dbReference type="ARBA" id="ARBA00022777"/>
    </source>
</evidence>
<evidence type="ECO:0000313" key="10">
    <source>
        <dbReference type="Proteomes" id="UP001228504"/>
    </source>
</evidence>
<evidence type="ECO:0000256" key="4">
    <source>
        <dbReference type="ARBA" id="ARBA00022597"/>
    </source>
</evidence>
<comment type="caution">
    <text evidence="9">The sequence shown here is derived from an EMBL/GenBank/DDBJ whole genome shotgun (WGS) entry which is preliminary data.</text>
</comment>
<dbReference type="InterPro" id="IPR036662">
    <property type="entry name" value="PTS_EIIA_man-typ_sf"/>
</dbReference>
<proteinExistence type="predicted"/>
<dbReference type="InterPro" id="IPR051471">
    <property type="entry name" value="Bacterial_PTS_sugar_comp"/>
</dbReference>
<dbReference type="InterPro" id="IPR004701">
    <property type="entry name" value="PTS_EIIA_man-typ"/>
</dbReference>
<keyword evidence="7" id="KW-0418">Kinase</keyword>
<dbReference type="Pfam" id="PF03610">
    <property type="entry name" value="EIIA-man"/>
    <property type="match status" value="1"/>
</dbReference>
<evidence type="ECO:0000256" key="2">
    <source>
        <dbReference type="ARBA" id="ARBA00022448"/>
    </source>
</evidence>
<protein>
    <submittedName>
        <fullName evidence="9">Mannose/fructose/sorbose-specific phosphotransferase system IIA component</fullName>
    </submittedName>
</protein>
<name>A0ABT9UPM8_9FIRM</name>
<sequence>MKNIIIISHGDFSKGIKNSAEMIMGDSIKIKTFSLYPSESPDFIANEIEKLVKNNLNEEFLILADILGGSVYNACLRLVMYSNARIISGINLGLLIETLLINDKEEDIDIALEKAIDRAKEGIKLVNKKLLKDREDDEIW</sequence>
<dbReference type="SUPFAM" id="SSF53062">
    <property type="entry name" value="PTS system fructose IIA component-like"/>
    <property type="match status" value="1"/>
</dbReference>